<keyword evidence="1" id="KW-1133">Transmembrane helix</keyword>
<proteinExistence type="predicted"/>
<evidence type="ECO:0000313" key="3">
    <source>
        <dbReference type="Proteomes" id="UP000177506"/>
    </source>
</evidence>
<name>A0A1G1TFK8_9BACT</name>
<accession>A0A1G1TFK8</accession>
<dbReference type="EMBL" id="MDZA01000271">
    <property type="protein sequence ID" value="OGX89638.1"/>
    <property type="molecule type" value="Genomic_DNA"/>
</dbReference>
<feature type="transmembrane region" description="Helical" evidence="1">
    <location>
        <begin position="38"/>
        <end position="58"/>
    </location>
</feature>
<reference evidence="2 3" key="1">
    <citation type="submission" date="2016-08" db="EMBL/GenBank/DDBJ databases">
        <title>Hymenobacter coccineus sp. nov., Hymenobacter lapidarius sp. nov. and Hymenobacter glacialis sp. nov., isolated from Antarctic soil.</title>
        <authorList>
            <person name="Sedlacek I."/>
            <person name="Kralova S."/>
            <person name="Kyrova K."/>
            <person name="Maslanova I."/>
            <person name="Stankova E."/>
            <person name="Vrbovska V."/>
            <person name="Nemec M."/>
            <person name="Bartak M."/>
            <person name="Svec P."/>
            <person name="Busse H.-J."/>
            <person name="Pantucek R."/>
        </authorList>
    </citation>
    <scope>NUCLEOTIDE SEQUENCE [LARGE SCALE GENOMIC DNA]</scope>
    <source>
        <strain evidence="2 3">CCM 8649</strain>
    </source>
</reference>
<comment type="caution">
    <text evidence="2">The sequence shown here is derived from an EMBL/GenBank/DDBJ whole genome shotgun (WGS) entry which is preliminary data.</text>
</comment>
<feature type="transmembrane region" description="Helical" evidence="1">
    <location>
        <begin position="64"/>
        <end position="85"/>
    </location>
</feature>
<evidence type="ECO:0000256" key="1">
    <source>
        <dbReference type="SAM" id="Phobius"/>
    </source>
</evidence>
<protein>
    <submittedName>
        <fullName evidence="2">Uncharacterized protein</fullName>
    </submittedName>
</protein>
<gene>
    <name evidence="2" type="ORF">BEN49_24800</name>
</gene>
<sequence>MQAHGLAQPSAAFSASLTQLVVARYVAPRPEAFRAGAWLGNAILLVLTGLLVLVANAVPIAISAVLATSLVAMVAGTGGVVWLLAHYQKQLLQQETVC</sequence>
<keyword evidence="1" id="KW-0472">Membrane</keyword>
<organism evidence="2 3">
    <name type="scientific">Hymenobacter coccineus</name>
    <dbReference type="NCBI Taxonomy" id="1908235"/>
    <lineage>
        <taxon>Bacteria</taxon>
        <taxon>Pseudomonadati</taxon>
        <taxon>Bacteroidota</taxon>
        <taxon>Cytophagia</taxon>
        <taxon>Cytophagales</taxon>
        <taxon>Hymenobacteraceae</taxon>
        <taxon>Hymenobacter</taxon>
    </lineage>
</organism>
<dbReference type="AlphaFoldDB" id="A0A1G1TFK8"/>
<keyword evidence="3" id="KW-1185">Reference proteome</keyword>
<evidence type="ECO:0000313" key="2">
    <source>
        <dbReference type="EMBL" id="OGX89638.1"/>
    </source>
</evidence>
<dbReference type="Proteomes" id="UP000177506">
    <property type="component" value="Unassembled WGS sequence"/>
</dbReference>
<keyword evidence="1" id="KW-0812">Transmembrane</keyword>